<evidence type="ECO:0000259" key="5">
    <source>
        <dbReference type="PROSITE" id="PS50600"/>
    </source>
</evidence>
<gene>
    <name evidence="6" type="ORF">E2C01_052704</name>
</gene>
<dbReference type="AlphaFoldDB" id="A0A5B7GN80"/>
<evidence type="ECO:0000256" key="4">
    <source>
        <dbReference type="SAM" id="MobiDB-lite"/>
    </source>
</evidence>
<comment type="caution">
    <text evidence="6">The sequence shown here is derived from an EMBL/GenBank/DDBJ whole genome shotgun (WGS) entry which is preliminary data.</text>
</comment>
<sequence>MHSVLQISRVVIVKRVNTRSPTMVTVAYKGWWQTPKVHLRLTLDPVPKYARQLRGEGKCELQQRFSRGRGPMLRVKGPTKKLVVRLYKGGSLKTQAEITLGDLLSRTAEGVTQIPFKLEEEGKIEKAFVEMEQISPNPTPLPPPLLPITFKFLSRDISPGDTLFPPAREPTPFRLKQLVGDMYGPVTDRTDWSKPFTFGHESLADDDASYEGTQSVHTDTCNTDTGSSSDQDKDGKEHSEAFYPKAESCTVLFQPLPLPCLSSADRSDILGRRWLSDDVMDLAQDILQRRFPETRGLYACGAAFTLPPLQPGATSLFLQVVNRSAPLHLDSMADYGRLAGTHWLLLSSYGARRSGQLAVYDSMYNSLSACTTALVAQLQELHVPPPGAIMRRVQSQNDGYSCGLFTLAFAFSIAVGQDPCTVRYDRASMAPHLVKCLEQGVVQPFPSVPAGRGP</sequence>
<dbReference type="Gene3D" id="3.40.395.10">
    <property type="entry name" value="Adenoviral Proteinase, Chain A"/>
    <property type="match status" value="1"/>
</dbReference>
<evidence type="ECO:0000256" key="2">
    <source>
        <dbReference type="ARBA" id="ARBA00022670"/>
    </source>
</evidence>
<dbReference type="PANTHER" id="PTHR34718">
    <property type="entry name" value="PHD-TYPE DOMAIN-CONTAINING PROTEIN"/>
    <property type="match status" value="1"/>
</dbReference>
<dbReference type="Proteomes" id="UP000324222">
    <property type="component" value="Unassembled WGS sequence"/>
</dbReference>
<dbReference type="PROSITE" id="PS50600">
    <property type="entry name" value="ULP_PROTEASE"/>
    <property type="match status" value="1"/>
</dbReference>
<organism evidence="6 7">
    <name type="scientific">Portunus trituberculatus</name>
    <name type="common">Swimming crab</name>
    <name type="synonym">Neptunus trituberculatus</name>
    <dbReference type="NCBI Taxonomy" id="210409"/>
    <lineage>
        <taxon>Eukaryota</taxon>
        <taxon>Metazoa</taxon>
        <taxon>Ecdysozoa</taxon>
        <taxon>Arthropoda</taxon>
        <taxon>Crustacea</taxon>
        <taxon>Multicrustacea</taxon>
        <taxon>Malacostraca</taxon>
        <taxon>Eumalacostraca</taxon>
        <taxon>Eucarida</taxon>
        <taxon>Decapoda</taxon>
        <taxon>Pleocyemata</taxon>
        <taxon>Brachyura</taxon>
        <taxon>Eubrachyura</taxon>
        <taxon>Portunoidea</taxon>
        <taxon>Portunidae</taxon>
        <taxon>Portuninae</taxon>
        <taxon>Portunus</taxon>
    </lineage>
</organism>
<dbReference type="GO" id="GO:0008234">
    <property type="term" value="F:cysteine-type peptidase activity"/>
    <property type="evidence" value="ECO:0007669"/>
    <property type="project" value="InterPro"/>
</dbReference>
<evidence type="ECO:0000313" key="6">
    <source>
        <dbReference type="EMBL" id="MPC58697.1"/>
    </source>
</evidence>
<accession>A0A5B7GN80</accession>
<dbReference type="EMBL" id="VSRR010015908">
    <property type="protein sequence ID" value="MPC58697.1"/>
    <property type="molecule type" value="Genomic_DNA"/>
</dbReference>
<keyword evidence="3" id="KW-0378">Hydrolase</keyword>
<feature type="region of interest" description="Disordered" evidence="4">
    <location>
        <begin position="203"/>
        <end position="240"/>
    </location>
</feature>
<proteinExistence type="inferred from homology"/>
<keyword evidence="7" id="KW-1185">Reference proteome</keyword>
<dbReference type="GO" id="GO:0006508">
    <property type="term" value="P:proteolysis"/>
    <property type="evidence" value="ECO:0007669"/>
    <property type="project" value="UniProtKB-KW"/>
</dbReference>
<reference evidence="6 7" key="1">
    <citation type="submission" date="2019-05" db="EMBL/GenBank/DDBJ databases">
        <title>Another draft genome of Portunus trituberculatus and its Hox gene families provides insights of decapod evolution.</title>
        <authorList>
            <person name="Jeong J.-H."/>
            <person name="Song I."/>
            <person name="Kim S."/>
            <person name="Choi T."/>
            <person name="Kim D."/>
            <person name="Ryu S."/>
            <person name="Kim W."/>
        </authorList>
    </citation>
    <scope>NUCLEOTIDE SEQUENCE [LARGE SCALE GENOMIC DNA]</scope>
    <source>
        <tissue evidence="6">Muscle</tissue>
    </source>
</reference>
<evidence type="ECO:0000256" key="3">
    <source>
        <dbReference type="ARBA" id="ARBA00022801"/>
    </source>
</evidence>
<dbReference type="InterPro" id="IPR038765">
    <property type="entry name" value="Papain-like_cys_pep_sf"/>
</dbReference>
<dbReference type="InterPro" id="IPR003653">
    <property type="entry name" value="Peptidase_C48_C"/>
</dbReference>
<keyword evidence="2" id="KW-0645">Protease</keyword>
<dbReference type="PANTHER" id="PTHR34718:SF2">
    <property type="entry name" value="PHD-TYPE DOMAIN-CONTAINING PROTEIN"/>
    <property type="match status" value="1"/>
</dbReference>
<dbReference type="SUPFAM" id="SSF54001">
    <property type="entry name" value="Cysteine proteinases"/>
    <property type="match status" value="1"/>
</dbReference>
<evidence type="ECO:0000256" key="1">
    <source>
        <dbReference type="ARBA" id="ARBA00005234"/>
    </source>
</evidence>
<dbReference type="OrthoDB" id="6353126at2759"/>
<protein>
    <recommendedName>
        <fullName evidence="5">Ubiquitin-like protease family profile domain-containing protein</fullName>
    </recommendedName>
</protein>
<evidence type="ECO:0000313" key="7">
    <source>
        <dbReference type="Proteomes" id="UP000324222"/>
    </source>
</evidence>
<comment type="similarity">
    <text evidence="1">Belongs to the peptidase C48 family.</text>
</comment>
<feature type="compositionally biased region" description="Basic and acidic residues" evidence="4">
    <location>
        <begin position="230"/>
        <end position="240"/>
    </location>
</feature>
<feature type="compositionally biased region" description="Polar residues" evidence="4">
    <location>
        <begin position="211"/>
        <end position="229"/>
    </location>
</feature>
<feature type="domain" description="Ubiquitin-like protease family profile" evidence="5">
    <location>
        <begin position="251"/>
        <end position="413"/>
    </location>
</feature>
<name>A0A5B7GN80_PORTR</name>